<dbReference type="AlphaFoldDB" id="A0A7W7DP36"/>
<feature type="DNA-binding region" description="OmpR/PhoB-type" evidence="6">
    <location>
        <begin position="1"/>
        <end position="83"/>
    </location>
</feature>
<proteinExistence type="inferred from homology"/>
<keyword evidence="9" id="KW-1185">Reference proteome</keyword>
<keyword evidence="5" id="KW-0804">Transcription</keyword>
<keyword evidence="2" id="KW-0902">Two-component regulatory system</keyword>
<dbReference type="SMART" id="SM00382">
    <property type="entry name" value="AAA"/>
    <property type="match status" value="1"/>
</dbReference>
<dbReference type="GO" id="GO:0000160">
    <property type="term" value="P:phosphorelay signal transduction system"/>
    <property type="evidence" value="ECO:0007669"/>
    <property type="project" value="UniProtKB-KW"/>
</dbReference>
<dbReference type="CDD" id="cd15831">
    <property type="entry name" value="BTAD"/>
    <property type="match status" value="1"/>
</dbReference>
<dbReference type="PANTHER" id="PTHR35807:SF1">
    <property type="entry name" value="TRANSCRIPTIONAL REGULATOR REDD"/>
    <property type="match status" value="1"/>
</dbReference>
<dbReference type="EMBL" id="JACHMS010000001">
    <property type="protein sequence ID" value="MBB4714351.1"/>
    <property type="molecule type" value="Genomic_DNA"/>
</dbReference>
<evidence type="ECO:0000313" key="9">
    <source>
        <dbReference type="Proteomes" id="UP000565089"/>
    </source>
</evidence>
<dbReference type="InterPro" id="IPR011990">
    <property type="entry name" value="TPR-like_helical_dom_sf"/>
</dbReference>
<dbReference type="InterPro" id="IPR036388">
    <property type="entry name" value="WH-like_DNA-bd_sf"/>
</dbReference>
<reference evidence="8 9" key="1">
    <citation type="submission" date="2020-08" db="EMBL/GenBank/DDBJ databases">
        <title>Sequencing the genomes of 1000 actinobacteria strains.</title>
        <authorList>
            <person name="Klenk H.-P."/>
        </authorList>
    </citation>
    <scope>NUCLEOTIDE SEQUENCE [LARGE SCALE GENOMIC DNA]</scope>
    <source>
        <strain evidence="8 9">DSM 40483</strain>
    </source>
</reference>
<feature type="domain" description="OmpR/PhoB-type" evidence="7">
    <location>
        <begin position="1"/>
        <end position="83"/>
    </location>
</feature>
<sequence length="531" mass="59270">MGPVRAWRDEEEVELGPRQQRAVLAALLLNNGIRLSNDQLINMVWDNPTPSAVMALRTYVYKIRKTLPELNLKSRDGGYTVRAEIVEDCRGEPLEGLRSAYFDAQRVRLGDHRLKAREDCLERELDVLELQKHVAAFPLRERPRALLMRALYLEGRQGEALDHFHRARALLNEELGLEPGPELREVHARILNGELTPPRRPEQLLPDLTDFTGRAEEIAQALRTLPDTVGITGMRGSGKTALATRIGHLVKGRFPDGQIFVRGGDVAGELLRAVGVENPTGDRAALWREKARGKRFLVVADDVQDAAAVRDLATPGSAMILTSVRRLNELPGVTWLEIAGLTGREAREFFRKVLGPVRADAESEQVEVLLERLSRLPHPIRVIGGRLSSRPHWTIEMMLLQMERSSRLTNVVPPDCVAMLAPLIEAEKQLSDPERHMLSCFARQDAEVIDSHEAAEMSGGDPGEIELVLESLADVHLIEPLVLGRYRLPQFVRLCFRLHAAAFSPSDHGVPDHGVPDHVVPDQAVYAEVML</sequence>
<evidence type="ECO:0000256" key="1">
    <source>
        <dbReference type="ARBA" id="ARBA00005820"/>
    </source>
</evidence>
<dbReference type="SUPFAM" id="SSF48452">
    <property type="entry name" value="TPR-like"/>
    <property type="match status" value="1"/>
</dbReference>
<keyword evidence="4 6" id="KW-0238">DNA-binding</keyword>
<dbReference type="InterPro" id="IPR051677">
    <property type="entry name" value="AfsR-DnrI-RedD_regulator"/>
</dbReference>
<dbReference type="PANTHER" id="PTHR35807">
    <property type="entry name" value="TRANSCRIPTIONAL REGULATOR REDD-RELATED"/>
    <property type="match status" value="1"/>
</dbReference>
<dbReference type="PRINTS" id="PR00364">
    <property type="entry name" value="DISEASERSIST"/>
</dbReference>
<evidence type="ECO:0000313" key="8">
    <source>
        <dbReference type="EMBL" id="MBB4714351.1"/>
    </source>
</evidence>
<dbReference type="RefSeq" id="WP_184910063.1">
    <property type="nucleotide sequence ID" value="NZ_JACHMS010000001.1"/>
</dbReference>
<comment type="caution">
    <text evidence="8">The sequence shown here is derived from an EMBL/GenBank/DDBJ whole genome shotgun (WGS) entry which is preliminary data.</text>
</comment>
<dbReference type="InterPro" id="IPR027417">
    <property type="entry name" value="P-loop_NTPase"/>
</dbReference>
<dbReference type="InterPro" id="IPR016032">
    <property type="entry name" value="Sig_transdc_resp-reg_C-effctor"/>
</dbReference>
<dbReference type="InterPro" id="IPR005158">
    <property type="entry name" value="BTAD"/>
</dbReference>
<evidence type="ECO:0000256" key="5">
    <source>
        <dbReference type="ARBA" id="ARBA00023163"/>
    </source>
</evidence>
<name>A0A7W7DP36_9ACTN</name>
<dbReference type="GO" id="GO:0003677">
    <property type="term" value="F:DNA binding"/>
    <property type="evidence" value="ECO:0007669"/>
    <property type="project" value="UniProtKB-UniRule"/>
</dbReference>
<dbReference type="GO" id="GO:0006355">
    <property type="term" value="P:regulation of DNA-templated transcription"/>
    <property type="evidence" value="ECO:0007669"/>
    <property type="project" value="InterPro"/>
</dbReference>
<dbReference type="Gene3D" id="1.25.40.10">
    <property type="entry name" value="Tetratricopeptide repeat domain"/>
    <property type="match status" value="1"/>
</dbReference>
<dbReference type="SMART" id="SM00862">
    <property type="entry name" value="Trans_reg_C"/>
    <property type="match status" value="1"/>
</dbReference>
<gene>
    <name evidence="8" type="ORF">BJ965_004233</name>
</gene>
<accession>A0A7W7DP36</accession>
<evidence type="ECO:0000256" key="4">
    <source>
        <dbReference type="ARBA" id="ARBA00023125"/>
    </source>
</evidence>
<dbReference type="SUPFAM" id="SSF52540">
    <property type="entry name" value="P-loop containing nucleoside triphosphate hydrolases"/>
    <property type="match status" value="1"/>
</dbReference>
<dbReference type="Pfam" id="PF03704">
    <property type="entry name" value="BTAD"/>
    <property type="match status" value="1"/>
</dbReference>
<protein>
    <submittedName>
        <fullName evidence="8">ABC-type dipeptide/oligopeptide/nickel transport system ATPase component</fullName>
    </submittedName>
</protein>
<keyword evidence="3" id="KW-0805">Transcription regulation</keyword>
<dbReference type="InterPro" id="IPR003593">
    <property type="entry name" value="AAA+_ATPase"/>
</dbReference>
<dbReference type="GeneID" id="95796214"/>
<dbReference type="Proteomes" id="UP000565089">
    <property type="component" value="Unassembled WGS sequence"/>
</dbReference>
<dbReference type="Gene3D" id="1.10.10.10">
    <property type="entry name" value="Winged helix-like DNA-binding domain superfamily/Winged helix DNA-binding domain"/>
    <property type="match status" value="1"/>
</dbReference>
<dbReference type="SMART" id="SM01043">
    <property type="entry name" value="BTAD"/>
    <property type="match status" value="1"/>
</dbReference>
<evidence type="ECO:0000256" key="6">
    <source>
        <dbReference type="PROSITE-ProRule" id="PRU01091"/>
    </source>
</evidence>
<dbReference type="GO" id="GO:0043531">
    <property type="term" value="F:ADP binding"/>
    <property type="evidence" value="ECO:0007669"/>
    <property type="project" value="InterPro"/>
</dbReference>
<evidence type="ECO:0000256" key="2">
    <source>
        <dbReference type="ARBA" id="ARBA00023012"/>
    </source>
</evidence>
<evidence type="ECO:0000259" key="7">
    <source>
        <dbReference type="PROSITE" id="PS51755"/>
    </source>
</evidence>
<evidence type="ECO:0000256" key="3">
    <source>
        <dbReference type="ARBA" id="ARBA00023015"/>
    </source>
</evidence>
<dbReference type="PROSITE" id="PS51755">
    <property type="entry name" value="OMPR_PHOB"/>
    <property type="match status" value="1"/>
</dbReference>
<dbReference type="InterPro" id="IPR001867">
    <property type="entry name" value="OmpR/PhoB-type_DNA-bd"/>
</dbReference>
<dbReference type="SUPFAM" id="SSF46894">
    <property type="entry name" value="C-terminal effector domain of the bipartite response regulators"/>
    <property type="match status" value="1"/>
</dbReference>
<comment type="similarity">
    <text evidence="1">Belongs to the AfsR/DnrI/RedD regulatory family.</text>
</comment>
<dbReference type="Pfam" id="PF00486">
    <property type="entry name" value="Trans_reg_C"/>
    <property type="match status" value="1"/>
</dbReference>
<organism evidence="8 9">
    <name type="scientific">Streptomyces luteogriseus</name>
    <dbReference type="NCBI Taxonomy" id="68233"/>
    <lineage>
        <taxon>Bacteria</taxon>
        <taxon>Bacillati</taxon>
        <taxon>Actinomycetota</taxon>
        <taxon>Actinomycetes</taxon>
        <taxon>Kitasatosporales</taxon>
        <taxon>Streptomycetaceae</taxon>
        <taxon>Streptomyces</taxon>
    </lineage>
</organism>